<evidence type="ECO:0000313" key="2">
    <source>
        <dbReference type="Proteomes" id="UP000683575"/>
    </source>
</evidence>
<dbReference type="Proteomes" id="UP000683575">
    <property type="component" value="Chromosome"/>
</dbReference>
<dbReference type="KEGG" id="nps:KRR39_09645"/>
<dbReference type="AlphaFoldDB" id="A0A975T2T4"/>
<evidence type="ECO:0000313" key="1">
    <source>
        <dbReference type="EMBL" id="QWZ09960.1"/>
    </source>
</evidence>
<dbReference type="EMBL" id="CP077062">
    <property type="protein sequence ID" value="QWZ09960.1"/>
    <property type="molecule type" value="Genomic_DNA"/>
</dbReference>
<organism evidence="1 2">
    <name type="scientific">Nocardioides panacis</name>
    <dbReference type="NCBI Taxonomy" id="2849501"/>
    <lineage>
        <taxon>Bacteria</taxon>
        <taxon>Bacillati</taxon>
        <taxon>Actinomycetota</taxon>
        <taxon>Actinomycetes</taxon>
        <taxon>Propionibacteriales</taxon>
        <taxon>Nocardioidaceae</taxon>
        <taxon>Nocardioides</taxon>
    </lineage>
</organism>
<dbReference type="RefSeq" id="WP_216941806.1">
    <property type="nucleotide sequence ID" value="NZ_CP077062.1"/>
</dbReference>
<protein>
    <submittedName>
        <fullName evidence="1">Uncharacterized protein</fullName>
    </submittedName>
</protein>
<reference evidence="1" key="1">
    <citation type="submission" date="2021-06" db="EMBL/GenBank/DDBJ databases">
        <title>Complete genome sequence of Nocardioides sp. G188.</title>
        <authorList>
            <person name="Im W.-T."/>
        </authorList>
    </citation>
    <scope>NUCLEOTIDE SEQUENCE</scope>
    <source>
        <strain evidence="1">G188</strain>
    </source>
</reference>
<proteinExistence type="predicted"/>
<gene>
    <name evidence="1" type="ORF">KRR39_09645</name>
</gene>
<sequence>MIRTTAGDPAVAHISFPRGGHNYRNYASYLAPALVWSAAGWPAQPGP</sequence>
<name>A0A975T2T4_9ACTN</name>
<keyword evidence="2" id="KW-1185">Reference proteome</keyword>
<accession>A0A975T2T4</accession>